<evidence type="ECO:0000313" key="3">
    <source>
        <dbReference type="Proteomes" id="UP000061382"/>
    </source>
</evidence>
<dbReference type="InterPro" id="IPR020018">
    <property type="entry name" value="Motility-assoc_lipoprot_GldH"/>
</dbReference>
<name>A0A0P0C4E0_9BACT</name>
<dbReference type="PATRIC" id="fig|512763.3.peg.2828"/>
<dbReference type="STRING" id="512763.DC20_12880"/>
<dbReference type="AlphaFoldDB" id="A0A0P0C4E0"/>
<keyword evidence="2" id="KW-0449">Lipoprotein</keyword>
<feature type="signal peptide" evidence="1">
    <location>
        <begin position="1"/>
        <end position="20"/>
    </location>
</feature>
<dbReference type="Pfam" id="PF14109">
    <property type="entry name" value="GldH_lipo"/>
    <property type="match status" value="1"/>
</dbReference>
<dbReference type="KEGG" id="rti:DC20_12880"/>
<gene>
    <name evidence="2" type="ORF">DC20_12880</name>
</gene>
<sequence>MIMRKRFPLFMFLLSLGLFLGSCDSNRVFEEVQDIPDNQWPVRLSPTFAFEVTDTTQAYNVFFNVRNALHYPFYNLYLRHYLIGPDGQQVNSMLHEMYLMDPKTGEPKGKGAGDIFDHQFRGLKNIRFQRAGQYKIRLNQYMRQDPLPGIMAIGVRVEKATE</sequence>
<dbReference type="EMBL" id="CP012643">
    <property type="protein sequence ID" value="ALI99701.1"/>
    <property type="molecule type" value="Genomic_DNA"/>
</dbReference>
<dbReference type="PROSITE" id="PS51257">
    <property type="entry name" value="PROKAR_LIPOPROTEIN"/>
    <property type="match status" value="1"/>
</dbReference>
<evidence type="ECO:0000256" key="1">
    <source>
        <dbReference type="SAM" id="SignalP"/>
    </source>
</evidence>
<accession>A0A0P0C4E0</accession>
<organism evidence="2 3">
    <name type="scientific">Rufibacter tibetensis</name>
    <dbReference type="NCBI Taxonomy" id="512763"/>
    <lineage>
        <taxon>Bacteria</taxon>
        <taxon>Pseudomonadati</taxon>
        <taxon>Bacteroidota</taxon>
        <taxon>Cytophagia</taxon>
        <taxon>Cytophagales</taxon>
        <taxon>Hymenobacteraceae</taxon>
        <taxon>Rufibacter</taxon>
    </lineage>
</organism>
<protein>
    <submittedName>
        <fullName evidence="2">Gliding motility lipoprotein GldH</fullName>
    </submittedName>
</protein>
<dbReference type="NCBIfam" id="TIGR03511">
    <property type="entry name" value="GldH_lipo"/>
    <property type="match status" value="1"/>
</dbReference>
<keyword evidence="3" id="KW-1185">Reference proteome</keyword>
<reference evidence="2 3" key="1">
    <citation type="submission" date="2015-08" db="EMBL/GenBank/DDBJ databases">
        <title>Complete genome sequence of Rufibacter tibetensis strain 1351t, a radiation-resistant bacterium from tibet plateau.</title>
        <authorList>
            <person name="Dai J."/>
        </authorList>
    </citation>
    <scope>NUCLEOTIDE SEQUENCE [LARGE SCALE GENOMIC DNA]</scope>
    <source>
        <strain evidence="2 3">1351</strain>
    </source>
</reference>
<dbReference type="Proteomes" id="UP000061382">
    <property type="component" value="Chromosome"/>
</dbReference>
<evidence type="ECO:0000313" key="2">
    <source>
        <dbReference type="EMBL" id="ALI99701.1"/>
    </source>
</evidence>
<proteinExistence type="predicted"/>
<feature type="chain" id="PRO_5006042399" evidence="1">
    <location>
        <begin position="21"/>
        <end position="162"/>
    </location>
</feature>
<keyword evidence="1" id="KW-0732">Signal</keyword>